<name>A0AAD8V992_9PEZI</name>
<comment type="caution">
    <text evidence="2">The sequence shown here is derived from an EMBL/GenBank/DDBJ whole genome shotgun (WGS) entry which is preliminary data.</text>
</comment>
<dbReference type="RefSeq" id="XP_060417394.1">
    <property type="nucleotide sequence ID" value="XM_060553243.1"/>
</dbReference>
<gene>
    <name evidence="2" type="ORF">LY79DRAFT_47734</name>
</gene>
<reference evidence="2" key="1">
    <citation type="submission" date="2021-06" db="EMBL/GenBank/DDBJ databases">
        <title>Comparative genomics, transcriptomics and evolutionary studies reveal genomic signatures of adaptation to plant cell wall in hemibiotrophic fungi.</title>
        <authorList>
            <consortium name="DOE Joint Genome Institute"/>
            <person name="Baroncelli R."/>
            <person name="Diaz J.F."/>
            <person name="Benocci T."/>
            <person name="Peng M."/>
            <person name="Battaglia E."/>
            <person name="Haridas S."/>
            <person name="Andreopoulos W."/>
            <person name="Labutti K."/>
            <person name="Pangilinan J."/>
            <person name="Floch G.L."/>
            <person name="Makela M.R."/>
            <person name="Henrissat B."/>
            <person name="Grigoriev I.V."/>
            <person name="Crouch J.A."/>
            <person name="De Vries R.P."/>
            <person name="Sukno S.A."/>
            <person name="Thon M.R."/>
        </authorList>
    </citation>
    <scope>NUCLEOTIDE SEQUENCE</scope>
    <source>
        <strain evidence="2">CBS 125086</strain>
    </source>
</reference>
<keyword evidence="3" id="KW-1185">Reference proteome</keyword>
<organism evidence="2 3">
    <name type="scientific">Colletotrichum navitas</name>
    <dbReference type="NCBI Taxonomy" id="681940"/>
    <lineage>
        <taxon>Eukaryota</taxon>
        <taxon>Fungi</taxon>
        <taxon>Dikarya</taxon>
        <taxon>Ascomycota</taxon>
        <taxon>Pezizomycotina</taxon>
        <taxon>Sordariomycetes</taxon>
        <taxon>Hypocreomycetidae</taxon>
        <taxon>Glomerellales</taxon>
        <taxon>Glomerellaceae</taxon>
        <taxon>Colletotrichum</taxon>
        <taxon>Colletotrichum graminicola species complex</taxon>
    </lineage>
</organism>
<dbReference type="Proteomes" id="UP001230504">
    <property type="component" value="Unassembled WGS sequence"/>
</dbReference>
<sequence>MQVVCAAQCRRGAVPLVVFPPPSHVLLDAALAVGAACRIELASDFEEVSDVSNLKIPLGNLRETYQTLYSTLCSLTSSSLLAGNRPFVSNRSTDFVLCFAFFFLVLCVRLATKLLRNISHRNRDRPTSRRSHHCSAIHVHSAPGFASRRARSLGGVEPITQAKGTRTIIS</sequence>
<dbReference type="AlphaFoldDB" id="A0AAD8V992"/>
<accession>A0AAD8V992</accession>
<evidence type="ECO:0000313" key="3">
    <source>
        <dbReference type="Proteomes" id="UP001230504"/>
    </source>
</evidence>
<keyword evidence="1" id="KW-1133">Transmembrane helix</keyword>
<protein>
    <submittedName>
        <fullName evidence="2">Uncharacterized protein</fullName>
    </submittedName>
</protein>
<dbReference type="GeneID" id="85437483"/>
<proteinExistence type="predicted"/>
<feature type="transmembrane region" description="Helical" evidence="1">
    <location>
        <begin position="94"/>
        <end position="115"/>
    </location>
</feature>
<keyword evidence="1" id="KW-0472">Membrane</keyword>
<evidence type="ECO:0000256" key="1">
    <source>
        <dbReference type="SAM" id="Phobius"/>
    </source>
</evidence>
<evidence type="ECO:0000313" key="2">
    <source>
        <dbReference type="EMBL" id="KAK1596541.1"/>
    </source>
</evidence>
<dbReference type="EMBL" id="JAHLJV010000011">
    <property type="protein sequence ID" value="KAK1596541.1"/>
    <property type="molecule type" value="Genomic_DNA"/>
</dbReference>
<keyword evidence="1" id="KW-0812">Transmembrane</keyword>